<dbReference type="InterPro" id="IPR015797">
    <property type="entry name" value="NUDIX_hydrolase-like_dom_sf"/>
</dbReference>
<dbReference type="PROSITE" id="PS00893">
    <property type="entry name" value="NUDIX_BOX"/>
    <property type="match status" value="1"/>
</dbReference>
<keyword evidence="4" id="KW-1185">Reference proteome</keyword>
<keyword evidence="1" id="KW-0378">Hydrolase</keyword>
<dbReference type="Gene3D" id="3.90.79.10">
    <property type="entry name" value="Nucleoside Triphosphate Pyrophosphohydrolase"/>
    <property type="match status" value="1"/>
</dbReference>
<dbReference type="SUPFAM" id="SSF55811">
    <property type="entry name" value="Nudix"/>
    <property type="match status" value="1"/>
</dbReference>
<gene>
    <name evidence="3" type="ORF">C7460_10743</name>
</gene>
<protein>
    <submittedName>
        <fullName evidence="3">8-oxo-dGTP pyrophosphatase MutT (NUDIX family)</fullName>
    </submittedName>
</protein>
<evidence type="ECO:0000256" key="1">
    <source>
        <dbReference type="ARBA" id="ARBA00022801"/>
    </source>
</evidence>
<evidence type="ECO:0000313" key="4">
    <source>
        <dbReference type="Proteomes" id="UP000256779"/>
    </source>
</evidence>
<dbReference type="CDD" id="cd24161">
    <property type="entry name" value="NUDIX_ADPRase_Ndx2"/>
    <property type="match status" value="1"/>
</dbReference>
<dbReference type="Proteomes" id="UP000256779">
    <property type="component" value="Unassembled WGS sequence"/>
</dbReference>
<evidence type="ECO:0000313" key="3">
    <source>
        <dbReference type="EMBL" id="RED99761.1"/>
    </source>
</evidence>
<dbReference type="EMBL" id="QREG01000007">
    <property type="protein sequence ID" value="RED99761.1"/>
    <property type="molecule type" value="Genomic_DNA"/>
</dbReference>
<dbReference type="OrthoDB" id="9806150at2"/>
<organism evidence="3 4">
    <name type="scientific">Marinoscillum furvescens DSM 4134</name>
    <dbReference type="NCBI Taxonomy" id="1122208"/>
    <lineage>
        <taxon>Bacteria</taxon>
        <taxon>Pseudomonadati</taxon>
        <taxon>Bacteroidota</taxon>
        <taxon>Cytophagia</taxon>
        <taxon>Cytophagales</taxon>
        <taxon>Reichenbachiellaceae</taxon>
        <taxon>Marinoscillum</taxon>
    </lineage>
</organism>
<evidence type="ECO:0000259" key="2">
    <source>
        <dbReference type="PROSITE" id="PS51462"/>
    </source>
</evidence>
<feature type="domain" description="Nudix hydrolase" evidence="2">
    <location>
        <begin position="42"/>
        <end position="170"/>
    </location>
</feature>
<name>A0A3D9L5E0_MARFU</name>
<dbReference type="AlphaFoldDB" id="A0A3D9L5E0"/>
<sequence>MEPNPWKLQKSKRLYDNPWITLEEDEVINPGGGISHYGKVLFKNYAIGIVPLDEEMNTWLVGQWRYTLNEYSWEIPMGGGPKDEPRLDAAKRELKEETGLSAEKWTEFVKMHTSNSVTDEVGFAYLAEGLTQGETEFEETEDLKIWKLPFAEAHQMVLDGKITDSLSMVAIMKLARMLKL</sequence>
<reference evidence="3 4" key="1">
    <citation type="submission" date="2018-07" db="EMBL/GenBank/DDBJ databases">
        <title>Genomic Encyclopedia of Type Strains, Phase IV (KMG-IV): sequencing the most valuable type-strain genomes for metagenomic binning, comparative biology and taxonomic classification.</title>
        <authorList>
            <person name="Goeker M."/>
        </authorList>
    </citation>
    <scope>NUCLEOTIDE SEQUENCE [LARGE SCALE GENOMIC DNA]</scope>
    <source>
        <strain evidence="3 4">DSM 4134</strain>
    </source>
</reference>
<dbReference type="GO" id="GO:0016787">
    <property type="term" value="F:hydrolase activity"/>
    <property type="evidence" value="ECO:0007669"/>
    <property type="project" value="UniProtKB-KW"/>
</dbReference>
<proteinExistence type="predicted"/>
<dbReference type="PROSITE" id="PS51462">
    <property type="entry name" value="NUDIX"/>
    <property type="match status" value="1"/>
</dbReference>
<dbReference type="Pfam" id="PF00293">
    <property type="entry name" value="NUDIX"/>
    <property type="match status" value="1"/>
</dbReference>
<dbReference type="InterPro" id="IPR020084">
    <property type="entry name" value="NUDIX_hydrolase_CS"/>
</dbReference>
<comment type="caution">
    <text evidence="3">The sequence shown here is derived from an EMBL/GenBank/DDBJ whole genome shotgun (WGS) entry which is preliminary data.</text>
</comment>
<dbReference type="RefSeq" id="WP_115867785.1">
    <property type="nucleotide sequence ID" value="NZ_QREG01000007.1"/>
</dbReference>
<accession>A0A3D9L5E0</accession>
<dbReference type="InterPro" id="IPR000086">
    <property type="entry name" value="NUDIX_hydrolase_dom"/>
</dbReference>